<dbReference type="OrthoDB" id="6741092at2759"/>
<keyword evidence="1" id="KW-1133">Transmembrane helix</keyword>
<sequence>MKPTEKHLVFHKTLDSFGGALFCTFFVSKSTPLGYSLQYWSQEIFEKGFIVKWRNDLTSRINGSVAHDGEKPTALTMKDYDVLALLLGIGYTAGLIVLIFEIIVSNLSLILLKCKEVKICFFDVNMYKTYP</sequence>
<name>A0A653DDW5_CALMS</name>
<dbReference type="Proteomes" id="UP000410492">
    <property type="component" value="Unassembled WGS sequence"/>
</dbReference>
<protein>
    <submittedName>
        <fullName evidence="2">Uncharacterized protein</fullName>
    </submittedName>
</protein>
<evidence type="ECO:0000313" key="3">
    <source>
        <dbReference type="Proteomes" id="UP000410492"/>
    </source>
</evidence>
<organism evidence="2 3">
    <name type="scientific">Callosobruchus maculatus</name>
    <name type="common">Southern cowpea weevil</name>
    <name type="synonym">Pulse bruchid</name>
    <dbReference type="NCBI Taxonomy" id="64391"/>
    <lineage>
        <taxon>Eukaryota</taxon>
        <taxon>Metazoa</taxon>
        <taxon>Ecdysozoa</taxon>
        <taxon>Arthropoda</taxon>
        <taxon>Hexapoda</taxon>
        <taxon>Insecta</taxon>
        <taxon>Pterygota</taxon>
        <taxon>Neoptera</taxon>
        <taxon>Endopterygota</taxon>
        <taxon>Coleoptera</taxon>
        <taxon>Polyphaga</taxon>
        <taxon>Cucujiformia</taxon>
        <taxon>Chrysomeloidea</taxon>
        <taxon>Chrysomelidae</taxon>
        <taxon>Bruchinae</taxon>
        <taxon>Bruchini</taxon>
        <taxon>Callosobruchus</taxon>
    </lineage>
</organism>
<proteinExistence type="predicted"/>
<evidence type="ECO:0000256" key="1">
    <source>
        <dbReference type="SAM" id="Phobius"/>
    </source>
</evidence>
<keyword evidence="3" id="KW-1185">Reference proteome</keyword>
<keyword evidence="1" id="KW-0472">Membrane</keyword>
<reference evidence="2 3" key="1">
    <citation type="submission" date="2019-01" db="EMBL/GenBank/DDBJ databases">
        <authorList>
            <person name="Sayadi A."/>
        </authorList>
    </citation>
    <scope>NUCLEOTIDE SEQUENCE [LARGE SCALE GENOMIC DNA]</scope>
</reference>
<keyword evidence="1" id="KW-0812">Transmembrane</keyword>
<dbReference type="EMBL" id="CAACVG010011591">
    <property type="protein sequence ID" value="VEN58395.1"/>
    <property type="molecule type" value="Genomic_DNA"/>
</dbReference>
<dbReference type="AlphaFoldDB" id="A0A653DDW5"/>
<evidence type="ECO:0000313" key="2">
    <source>
        <dbReference type="EMBL" id="VEN58395.1"/>
    </source>
</evidence>
<gene>
    <name evidence="2" type="ORF">CALMAC_LOCUS16773</name>
</gene>
<feature type="transmembrane region" description="Helical" evidence="1">
    <location>
        <begin position="82"/>
        <end position="112"/>
    </location>
</feature>
<accession>A0A653DDW5</accession>